<organism evidence="2">
    <name type="scientific">Thermorudis sp</name>
    <dbReference type="NCBI Taxonomy" id="1969470"/>
    <lineage>
        <taxon>Bacteria</taxon>
        <taxon>Pseudomonadati</taxon>
        <taxon>Thermomicrobiota</taxon>
        <taxon>Thermomicrobia</taxon>
        <taxon>Thermomicrobia incertae sedis</taxon>
        <taxon>Thermorudis</taxon>
    </lineage>
</organism>
<dbReference type="PANTHER" id="PTHR35801">
    <property type="entry name" value="PHOSPHOSERINE PHOSPHATASE RSBX"/>
    <property type="match status" value="1"/>
</dbReference>
<dbReference type="InterPro" id="IPR001932">
    <property type="entry name" value="PPM-type_phosphatase-like_dom"/>
</dbReference>
<comment type="caution">
    <text evidence="2">The sequence shown here is derived from an EMBL/GenBank/DDBJ whole genome shotgun (WGS) entry which is preliminary data.</text>
</comment>
<feature type="domain" description="PPM-type phosphatase" evidence="1">
    <location>
        <begin position="6"/>
        <end position="217"/>
    </location>
</feature>
<protein>
    <submittedName>
        <fullName evidence="2">Serine/threonine-protein phosphatase</fullName>
    </submittedName>
</protein>
<dbReference type="Pfam" id="PF07228">
    <property type="entry name" value="SpoIIE"/>
    <property type="match status" value="1"/>
</dbReference>
<dbReference type="InterPro" id="IPR036457">
    <property type="entry name" value="PPM-type-like_dom_sf"/>
</dbReference>
<accession>A0A7C2WHW6</accession>
<evidence type="ECO:0000313" key="2">
    <source>
        <dbReference type="EMBL" id="HEX71106.1"/>
    </source>
</evidence>
<proteinExistence type="predicted"/>
<dbReference type="EMBL" id="DSID01000578">
    <property type="protein sequence ID" value="HEX71106.1"/>
    <property type="molecule type" value="Genomic_DNA"/>
</dbReference>
<evidence type="ECO:0000259" key="1">
    <source>
        <dbReference type="SMART" id="SM00331"/>
    </source>
</evidence>
<reference evidence="2" key="1">
    <citation type="journal article" date="2020" name="mSystems">
        <title>Genome- and Community-Level Interaction Insights into Carbon Utilization and Element Cycling Functions of Hydrothermarchaeota in Hydrothermal Sediment.</title>
        <authorList>
            <person name="Zhou Z."/>
            <person name="Liu Y."/>
            <person name="Xu W."/>
            <person name="Pan J."/>
            <person name="Luo Z.H."/>
            <person name="Li M."/>
        </authorList>
    </citation>
    <scope>NUCLEOTIDE SEQUENCE [LARGE SCALE GENOMIC DNA]</scope>
    <source>
        <strain evidence="2">SpSt-192</strain>
    </source>
</reference>
<sequence>MAVTIDLAILKTHRFGSRESGDTAEVIERPAGGISVVLVDGQGHGAAAKLLSLQVAGRVVSLLNEGVRDGAAARAAHDFLFAMRGGRVSAALDILSVDLASSTVVITRNSEVPMVLRRNGELRLVTESGGRIGLYRHTRPWVLEVGIEPGLAVVLVTDGVVSAGERWGRQLDLLAEVERALKRAPDADGTARSVLEAALEADRGCPQDDMSVVALRLLPGGAPQPLRQLRLQIPLPE</sequence>
<dbReference type="AlphaFoldDB" id="A0A7C2WHW6"/>
<name>A0A7C2WHW6_9BACT</name>
<gene>
    <name evidence="2" type="ORF">ENP13_07660</name>
</gene>
<dbReference type="PANTHER" id="PTHR35801:SF1">
    <property type="entry name" value="PHOSPHOSERINE PHOSPHATASE RSBX"/>
    <property type="match status" value="1"/>
</dbReference>
<dbReference type="InterPro" id="IPR039248">
    <property type="entry name" value="Ptase_RsbX"/>
</dbReference>
<dbReference type="SUPFAM" id="SSF81606">
    <property type="entry name" value="PP2C-like"/>
    <property type="match status" value="1"/>
</dbReference>
<dbReference type="SMART" id="SM00331">
    <property type="entry name" value="PP2C_SIG"/>
    <property type="match status" value="1"/>
</dbReference>
<dbReference type="Gene3D" id="3.60.40.10">
    <property type="entry name" value="PPM-type phosphatase domain"/>
    <property type="match status" value="1"/>
</dbReference>